<proteinExistence type="predicted"/>
<dbReference type="RefSeq" id="WP_220681488.1">
    <property type="nucleotide sequence ID" value="NZ_CP037968.1"/>
</dbReference>
<keyword evidence="1" id="KW-0812">Transmembrane</keyword>
<feature type="transmembrane region" description="Helical" evidence="1">
    <location>
        <begin position="6"/>
        <end position="30"/>
    </location>
</feature>
<protein>
    <submittedName>
        <fullName evidence="2">Uncharacterized protein</fullName>
    </submittedName>
</protein>
<dbReference type="Proteomes" id="UP000826709">
    <property type="component" value="Chromosome"/>
</dbReference>
<keyword evidence="1" id="KW-0472">Membrane</keyword>
<accession>A0A8G1EHM9</accession>
<dbReference type="OrthoDB" id="106988at2157"/>
<sequence length="317" mass="33742">MDDSAVSPVIAVMLILAVLVTFVSVVHVVVVPSMKAQDEIEHLEAVEEAFLRFSSDLELAASLKQDLRLSERVRLGGGSIVINPARSSGTLRVGQEPAWLMNVTLSNATASTTVTSMLVTCSYTPSGNYWQDQGYRWRYGYVNISKAGLETPLEFATMAEVAEHVNGSGFGATLFDLDARVHSFPVYNETGAVTGSTTNCTAVEIEVVNFTAGERHFASGNGFGTLALDCTVSEVETVEEPDVITIRVNRDLPVPLTAMLLEKCNATASALAGRCGNLGNLTVTAGPDCDEVSVEIDRTATPVEVGVRVAGVTVMAY</sequence>
<dbReference type="EMBL" id="CP037968">
    <property type="protein sequence ID" value="QYZ80177.1"/>
    <property type="molecule type" value="Genomic_DNA"/>
</dbReference>
<keyword evidence="3" id="KW-1185">Reference proteome</keyword>
<name>A0A8G1EHM9_9EURY</name>
<reference evidence="2" key="1">
    <citation type="journal article" date="2005" name="Int. J. Syst. Evol. Microbiol.">
        <title>Methanofollis formosanus sp. nov., isolated from a fish pond.</title>
        <authorList>
            <person name="Wu S.Y."/>
            <person name="Chen S.C."/>
            <person name="Lai M.C."/>
        </authorList>
    </citation>
    <scope>NUCLEOTIDE SEQUENCE</scope>
    <source>
        <strain evidence="2">ML15</strain>
    </source>
</reference>
<dbReference type="KEGG" id="mfk:E2N92_12425"/>
<gene>
    <name evidence="2" type="ORF">E2N92_12425</name>
</gene>
<dbReference type="AlphaFoldDB" id="A0A8G1EHM9"/>
<keyword evidence="1" id="KW-1133">Transmembrane helix</keyword>
<evidence type="ECO:0000256" key="1">
    <source>
        <dbReference type="SAM" id="Phobius"/>
    </source>
</evidence>
<reference evidence="2" key="2">
    <citation type="submission" date="2019-03" db="EMBL/GenBank/DDBJ databases">
        <authorList>
            <person name="Chen S.-C."/>
            <person name="Wu S.-Y."/>
            <person name="Lai M.-C."/>
        </authorList>
    </citation>
    <scope>NUCLEOTIDE SEQUENCE</scope>
    <source>
        <strain evidence="2">ML15</strain>
    </source>
</reference>
<evidence type="ECO:0000313" key="2">
    <source>
        <dbReference type="EMBL" id="QYZ80177.1"/>
    </source>
</evidence>
<evidence type="ECO:0000313" key="3">
    <source>
        <dbReference type="Proteomes" id="UP000826709"/>
    </source>
</evidence>
<organism evidence="2 3">
    <name type="scientific">Methanofollis formosanus</name>
    <dbReference type="NCBI Taxonomy" id="299308"/>
    <lineage>
        <taxon>Archaea</taxon>
        <taxon>Methanobacteriati</taxon>
        <taxon>Methanobacteriota</taxon>
        <taxon>Stenosarchaea group</taxon>
        <taxon>Methanomicrobia</taxon>
        <taxon>Methanomicrobiales</taxon>
        <taxon>Methanomicrobiaceae</taxon>
        <taxon>Methanofollis</taxon>
    </lineage>
</organism>